<accession>A0ABT7HHF1</accession>
<keyword evidence="2" id="KW-1185">Reference proteome</keyword>
<proteinExistence type="predicted"/>
<sequence>MIIRIFVALLVLNLVAFVVRAEAGERVFDEMGEAVVIEDVYELQEQMSGDFEEDSVEAFSELGSRLLTLTLSRSDNSGKRYASEPARPDHGIALLNEGACLNLKWNF</sequence>
<organism evidence="1 2">
    <name type="scientific">Marinobacter albus</name>
    <dbReference type="NCBI Taxonomy" id="3030833"/>
    <lineage>
        <taxon>Bacteria</taxon>
        <taxon>Pseudomonadati</taxon>
        <taxon>Pseudomonadota</taxon>
        <taxon>Gammaproteobacteria</taxon>
        <taxon>Pseudomonadales</taxon>
        <taxon>Marinobacteraceae</taxon>
        <taxon>Marinobacter</taxon>
    </lineage>
</organism>
<evidence type="ECO:0000313" key="1">
    <source>
        <dbReference type="EMBL" id="MDK9559342.1"/>
    </source>
</evidence>
<dbReference type="EMBL" id="JASSQD010000003">
    <property type="protein sequence ID" value="MDK9559342.1"/>
    <property type="molecule type" value="Genomic_DNA"/>
</dbReference>
<name>A0ABT7HHF1_9GAMM</name>
<protein>
    <recommendedName>
        <fullName evidence="3">DNA polymerase</fullName>
    </recommendedName>
</protein>
<reference evidence="1 2" key="1">
    <citation type="submission" date="2023-05" db="EMBL/GenBank/DDBJ databases">
        <title>Marinobacter albus sp. nov., a marine bacterium isolated from sand in a coastal intertidal zone of huludao.</title>
        <authorList>
            <person name="Deng T."/>
        </authorList>
    </citation>
    <scope>NUCLEOTIDE SEQUENCE [LARGE SCALE GENOMIC DNA]</scope>
    <source>
        <strain evidence="1 2">M216</strain>
    </source>
</reference>
<dbReference type="Proteomes" id="UP001223547">
    <property type="component" value="Unassembled WGS sequence"/>
</dbReference>
<evidence type="ECO:0008006" key="3">
    <source>
        <dbReference type="Google" id="ProtNLM"/>
    </source>
</evidence>
<comment type="caution">
    <text evidence="1">The sequence shown here is derived from an EMBL/GenBank/DDBJ whole genome shotgun (WGS) entry which is preliminary data.</text>
</comment>
<gene>
    <name evidence="1" type="ORF">QQF73_17025</name>
</gene>
<evidence type="ECO:0000313" key="2">
    <source>
        <dbReference type="Proteomes" id="UP001223547"/>
    </source>
</evidence>
<dbReference type="RefSeq" id="WP_219868534.1">
    <property type="nucleotide sequence ID" value="NZ_JASSQD010000003.1"/>
</dbReference>